<reference evidence="5 6" key="1">
    <citation type="submission" date="2017-10" db="EMBL/GenBank/DDBJ databases">
        <title>Sedimentibacterium mangrovi gen. nov., sp. nov., a novel member of family Phyllobacteriacea isolated from mangrove sediment.</title>
        <authorList>
            <person name="Liao H."/>
            <person name="Tian Y."/>
        </authorList>
    </citation>
    <scope>NUCLEOTIDE SEQUENCE [LARGE SCALE GENOMIC DNA]</scope>
    <source>
        <strain evidence="5 6">X9-2-2</strain>
    </source>
</reference>
<name>A0A2G1QPG7_9HYPH</name>
<dbReference type="CDD" id="cd00130">
    <property type="entry name" value="PAS"/>
    <property type="match status" value="1"/>
</dbReference>
<comment type="caution">
    <text evidence="5">The sequence shown here is derived from an EMBL/GenBank/DDBJ whole genome shotgun (WGS) entry which is preliminary data.</text>
</comment>
<accession>A0A2G1QPG7</accession>
<keyword evidence="3" id="KW-0157">Chromophore</keyword>
<protein>
    <submittedName>
        <fullName evidence="5">Diguanylate cyclase</fullName>
    </submittedName>
</protein>
<dbReference type="NCBIfam" id="TIGR00229">
    <property type="entry name" value="sensory_box"/>
    <property type="match status" value="1"/>
</dbReference>
<dbReference type="RefSeq" id="WP_099306229.1">
    <property type="nucleotide sequence ID" value="NZ_PDVP01000004.1"/>
</dbReference>
<evidence type="ECO:0000256" key="1">
    <source>
        <dbReference type="ARBA" id="ARBA00022630"/>
    </source>
</evidence>
<gene>
    <name evidence="5" type="ORF">CSC94_10225</name>
</gene>
<feature type="domain" description="PAS" evidence="4">
    <location>
        <begin position="31"/>
        <end position="77"/>
    </location>
</feature>
<keyword evidence="1" id="KW-0285">Flavoprotein</keyword>
<keyword evidence="2" id="KW-0288">FMN</keyword>
<evidence type="ECO:0000313" key="5">
    <source>
        <dbReference type="EMBL" id="PHP67402.1"/>
    </source>
</evidence>
<dbReference type="InterPro" id="IPR000014">
    <property type="entry name" value="PAS"/>
</dbReference>
<evidence type="ECO:0000259" key="4">
    <source>
        <dbReference type="PROSITE" id="PS50112"/>
    </source>
</evidence>
<keyword evidence="6" id="KW-1185">Reference proteome</keyword>
<dbReference type="PANTHER" id="PTHR47429">
    <property type="entry name" value="PROTEIN TWIN LOV 1"/>
    <property type="match status" value="1"/>
</dbReference>
<dbReference type="SMART" id="SM00091">
    <property type="entry name" value="PAS"/>
    <property type="match status" value="1"/>
</dbReference>
<dbReference type="PROSITE" id="PS50112">
    <property type="entry name" value="PAS"/>
    <property type="match status" value="1"/>
</dbReference>
<dbReference type="EMBL" id="PDVP01000004">
    <property type="protein sequence ID" value="PHP67402.1"/>
    <property type="molecule type" value="Genomic_DNA"/>
</dbReference>
<sequence>MDAYLSSIQDLADRSTIAITLAPTDIADLPLVVANQAFLTMTGYSRDDVIGRNCRFLQRDQDQKETRENIRAYISDETRGSERFRIVNFRKDGKRFINYVFMSRVRRQNNATAYFFASQFDMTAADAVRRAMAYEETLGRELDMFSAVNRDHSMFSLTSAEALAGSLSAVAQSRMTILE</sequence>
<dbReference type="InterPro" id="IPR035965">
    <property type="entry name" value="PAS-like_dom_sf"/>
</dbReference>
<dbReference type="Proteomes" id="UP000221168">
    <property type="component" value="Unassembled WGS sequence"/>
</dbReference>
<dbReference type="PANTHER" id="PTHR47429:SF2">
    <property type="entry name" value="PROTEIN TWIN LOV 1"/>
    <property type="match status" value="1"/>
</dbReference>
<evidence type="ECO:0000313" key="6">
    <source>
        <dbReference type="Proteomes" id="UP000221168"/>
    </source>
</evidence>
<dbReference type="SUPFAM" id="SSF55785">
    <property type="entry name" value="PYP-like sensor domain (PAS domain)"/>
    <property type="match status" value="1"/>
</dbReference>
<evidence type="ECO:0000256" key="3">
    <source>
        <dbReference type="ARBA" id="ARBA00022991"/>
    </source>
</evidence>
<proteinExistence type="predicted"/>
<organism evidence="5 6">
    <name type="scientific">Zhengella mangrovi</name>
    <dbReference type="NCBI Taxonomy" id="1982044"/>
    <lineage>
        <taxon>Bacteria</taxon>
        <taxon>Pseudomonadati</taxon>
        <taxon>Pseudomonadota</taxon>
        <taxon>Alphaproteobacteria</taxon>
        <taxon>Hyphomicrobiales</taxon>
        <taxon>Notoacmeibacteraceae</taxon>
        <taxon>Zhengella</taxon>
    </lineage>
</organism>
<dbReference type="Gene3D" id="3.30.450.20">
    <property type="entry name" value="PAS domain"/>
    <property type="match status" value="1"/>
</dbReference>
<dbReference type="OrthoDB" id="7991996at2"/>
<evidence type="ECO:0000256" key="2">
    <source>
        <dbReference type="ARBA" id="ARBA00022643"/>
    </source>
</evidence>
<dbReference type="AlphaFoldDB" id="A0A2G1QPG7"/>
<dbReference type="Pfam" id="PF13426">
    <property type="entry name" value="PAS_9"/>
    <property type="match status" value="1"/>
</dbReference>